<feature type="transmembrane region" description="Helical" evidence="7">
    <location>
        <begin position="291"/>
        <end position="312"/>
    </location>
</feature>
<feature type="transmembrane region" description="Helical" evidence="7">
    <location>
        <begin position="198"/>
        <end position="217"/>
    </location>
</feature>
<dbReference type="PANTHER" id="PTHR40074">
    <property type="entry name" value="O-ACETYLTRANSFERASE WECH"/>
    <property type="match status" value="1"/>
</dbReference>
<feature type="transmembrane region" description="Helical" evidence="7">
    <location>
        <begin position="259"/>
        <end position="279"/>
    </location>
</feature>
<dbReference type="Pfam" id="PF01757">
    <property type="entry name" value="Acyl_transf_3"/>
    <property type="match status" value="1"/>
</dbReference>
<keyword evidence="10" id="KW-1185">Reference proteome</keyword>
<feature type="transmembrane region" description="Helical" evidence="7">
    <location>
        <begin position="324"/>
        <end position="346"/>
    </location>
</feature>
<dbReference type="GO" id="GO:0009246">
    <property type="term" value="P:enterobacterial common antigen biosynthetic process"/>
    <property type="evidence" value="ECO:0007669"/>
    <property type="project" value="TreeGrafter"/>
</dbReference>
<keyword evidence="4 7" id="KW-0812">Transmembrane</keyword>
<evidence type="ECO:0000256" key="4">
    <source>
        <dbReference type="ARBA" id="ARBA00022692"/>
    </source>
</evidence>
<feature type="transmembrane region" description="Helical" evidence="7">
    <location>
        <begin position="229"/>
        <end position="253"/>
    </location>
</feature>
<dbReference type="OrthoDB" id="1072135at2"/>
<dbReference type="AlphaFoldDB" id="C4XU94"/>
<evidence type="ECO:0000256" key="1">
    <source>
        <dbReference type="ARBA" id="ARBA00004651"/>
    </source>
</evidence>
<evidence type="ECO:0000256" key="6">
    <source>
        <dbReference type="ARBA" id="ARBA00023136"/>
    </source>
</evidence>
<organism evidence="9 10">
    <name type="scientific">Solidesulfovibrio magneticus (strain ATCC 700980 / DSM 13731 / RS-1)</name>
    <name type="common">Desulfovibrio magneticus</name>
    <dbReference type="NCBI Taxonomy" id="573370"/>
    <lineage>
        <taxon>Bacteria</taxon>
        <taxon>Pseudomonadati</taxon>
        <taxon>Thermodesulfobacteriota</taxon>
        <taxon>Desulfovibrionia</taxon>
        <taxon>Desulfovibrionales</taxon>
        <taxon>Desulfovibrionaceae</taxon>
        <taxon>Solidesulfovibrio</taxon>
    </lineage>
</organism>
<reference evidence="9 10" key="1">
    <citation type="journal article" date="2009" name="Genome Res.">
        <title>Whole genome sequence of Desulfovibrio magneticus strain RS-1 revealed common gene clusters in magnetotactic bacteria.</title>
        <authorList>
            <person name="Nakazawa H."/>
            <person name="Arakaki A."/>
            <person name="Narita-Yamada S."/>
            <person name="Yashiro I."/>
            <person name="Jinno K."/>
            <person name="Aoki N."/>
            <person name="Tsuruyama A."/>
            <person name="Okamura Y."/>
            <person name="Tanikawa S."/>
            <person name="Fujita N."/>
            <person name="Takeyama H."/>
            <person name="Matsunaga T."/>
        </authorList>
    </citation>
    <scope>NUCLEOTIDE SEQUENCE [LARGE SCALE GENOMIC DNA]</scope>
    <source>
        <strain evidence="10">ATCC 700980 / DSM 13731 / RS-1</strain>
    </source>
</reference>
<dbReference type="EMBL" id="AP010904">
    <property type="protein sequence ID" value="BAH76116.1"/>
    <property type="molecule type" value="Genomic_DNA"/>
</dbReference>
<gene>
    <name evidence="9" type="ordered locus">DMR_26250</name>
</gene>
<dbReference type="RefSeq" id="WP_015861291.1">
    <property type="nucleotide sequence ID" value="NC_012796.1"/>
</dbReference>
<accession>C4XU94</accession>
<evidence type="ECO:0000256" key="2">
    <source>
        <dbReference type="ARBA" id="ARBA00007400"/>
    </source>
</evidence>
<dbReference type="HOGENOM" id="CLU_762704_0_0_7"/>
<dbReference type="STRING" id="573370.DMR_26250"/>
<keyword evidence="3" id="KW-1003">Cell membrane</keyword>
<dbReference type="GO" id="GO:0016413">
    <property type="term" value="F:O-acetyltransferase activity"/>
    <property type="evidence" value="ECO:0007669"/>
    <property type="project" value="TreeGrafter"/>
</dbReference>
<evidence type="ECO:0000256" key="3">
    <source>
        <dbReference type="ARBA" id="ARBA00022475"/>
    </source>
</evidence>
<dbReference type="KEGG" id="dma:DMR_26250"/>
<dbReference type="GO" id="GO:0005886">
    <property type="term" value="C:plasma membrane"/>
    <property type="evidence" value="ECO:0007669"/>
    <property type="project" value="UniProtKB-SubCell"/>
</dbReference>
<keyword evidence="6 7" id="KW-0472">Membrane</keyword>
<name>C4XU94_SOLM1</name>
<sequence length="356" mass="39183">MNAHHASSVHGPRPNPGRKHWIDWLRAIAAFAVVVIHVTAPLYAQIAVLHRTDWWIANVVNCAVRFAVPLFVMLAGALLLGRNENAAAFYGKRAARLLPAFAFWSVFYLLFAWATGGDGLDMRERFVNAVLVTGATYYHLWYLPMFFGLMLVHPFLNAWLIGRRPERADLVAFFAVVAFFAALHQAAELIEAIKGLRLEWAGAFAWFVGCYAAGYVLETRLNRRLPNVLLVSVFVAVVAVGALGNFALVMATGLVQRQYLLPDAGVAVLALTAALFCLFRQNAASLPQSRFIAAAAEASFGVYLIHPVFLYVLDHALPLPQRGAAWYIPLAAMGVFLASFGTIAALRRIPLFRSVC</sequence>
<protein>
    <submittedName>
        <fullName evidence="9">Hypothetical membrane protein</fullName>
    </submittedName>
</protein>
<dbReference type="PANTHER" id="PTHR40074:SF2">
    <property type="entry name" value="O-ACETYLTRANSFERASE WECH"/>
    <property type="match status" value="1"/>
</dbReference>
<evidence type="ECO:0000256" key="5">
    <source>
        <dbReference type="ARBA" id="ARBA00022989"/>
    </source>
</evidence>
<evidence type="ECO:0000259" key="8">
    <source>
        <dbReference type="Pfam" id="PF01757"/>
    </source>
</evidence>
<feature type="transmembrane region" description="Helical" evidence="7">
    <location>
        <begin position="168"/>
        <end position="186"/>
    </location>
</feature>
<comment type="subcellular location">
    <subcellularLocation>
        <location evidence="1">Cell membrane</location>
        <topology evidence="1">Multi-pass membrane protein</topology>
    </subcellularLocation>
</comment>
<evidence type="ECO:0000313" key="9">
    <source>
        <dbReference type="EMBL" id="BAH76116.1"/>
    </source>
</evidence>
<feature type="domain" description="Acyltransferase 3" evidence="8">
    <location>
        <begin position="20"/>
        <end position="340"/>
    </location>
</feature>
<proteinExistence type="inferred from homology"/>
<feature type="transmembrane region" description="Helical" evidence="7">
    <location>
        <begin position="21"/>
        <end position="43"/>
    </location>
</feature>
<evidence type="ECO:0000256" key="7">
    <source>
        <dbReference type="SAM" id="Phobius"/>
    </source>
</evidence>
<feature type="transmembrane region" description="Helical" evidence="7">
    <location>
        <begin position="136"/>
        <end position="156"/>
    </location>
</feature>
<feature type="transmembrane region" description="Helical" evidence="7">
    <location>
        <begin position="55"/>
        <end position="81"/>
    </location>
</feature>
<dbReference type="InterPro" id="IPR002656">
    <property type="entry name" value="Acyl_transf_3_dom"/>
</dbReference>
<dbReference type="Proteomes" id="UP000009071">
    <property type="component" value="Chromosome"/>
</dbReference>
<comment type="similarity">
    <text evidence="2">Belongs to the acyltransferase 3 family.</text>
</comment>
<dbReference type="eggNOG" id="COG3274">
    <property type="taxonomic scope" value="Bacteria"/>
</dbReference>
<keyword evidence="5 7" id="KW-1133">Transmembrane helix</keyword>
<feature type="transmembrane region" description="Helical" evidence="7">
    <location>
        <begin position="93"/>
        <end position="116"/>
    </location>
</feature>
<evidence type="ECO:0000313" key="10">
    <source>
        <dbReference type="Proteomes" id="UP000009071"/>
    </source>
</evidence>